<reference evidence="2" key="1">
    <citation type="journal article" date="2014" name="Proc. Natl. Acad. Sci. U.S.A.">
        <title>Extensive sampling of basidiomycete genomes demonstrates inadequacy of the white-rot/brown-rot paradigm for wood decay fungi.</title>
        <authorList>
            <person name="Riley R."/>
            <person name="Salamov A.A."/>
            <person name="Brown D.W."/>
            <person name="Nagy L.G."/>
            <person name="Floudas D."/>
            <person name="Held B.W."/>
            <person name="Levasseur A."/>
            <person name="Lombard V."/>
            <person name="Morin E."/>
            <person name="Otillar R."/>
            <person name="Lindquist E.A."/>
            <person name="Sun H."/>
            <person name="LaButti K.M."/>
            <person name="Schmutz J."/>
            <person name="Jabbour D."/>
            <person name="Luo H."/>
            <person name="Baker S.E."/>
            <person name="Pisabarro A.G."/>
            <person name="Walton J.D."/>
            <person name="Blanchette R.A."/>
            <person name="Henrissat B."/>
            <person name="Martin F."/>
            <person name="Cullen D."/>
            <person name="Hibbett D.S."/>
            <person name="Grigoriev I.V."/>
        </authorList>
    </citation>
    <scope>NUCLEOTIDE SEQUENCE [LARGE SCALE GENOMIC DNA]</scope>
    <source>
        <strain evidence="2">FD-172 SS1</strain>
    </source>
</reference>
<proteinExistence type="predicted"/>
<dbReference type="AlphaFoldDB" id="A0A067M116"/>
<dbReference type="InParanoid" id="A0A067M116"/>
<accession>A0A067M116</accession>
<dbReference type="OrthoDB" id="2881727at2759"/>
<name>A0A067M116_BOTB1</name>
<keyword evidence="2" id="KW-1185">Reference proteome</keyword>
<dbReference type="STRING" id="930990.A0A067M116"/>
<evidence type="ECO:0000313" key="2">
    <source>
        <dbReference type="Proteomes" id="UP000027195"/>
    </source>
</evidence>
<dbReference type="EMBL" id="KL198239">
    <property type="protein sequence ID" value="KDQ05577.1"/>
    <property type="molecule type" value="Genomic_DNA"/>
</dbReference>
<dbReference type="Proteomes" id="UP000027195">
    <property type="component" value="Unassembled WGS sequence"/>
</dbReference>
<evidence type="ECO:0000313" key="1">
    <source>
        <dbReference type="EMBL" id="KDQ05577.1"/>
    </source>
</evidence>
<gene>
    <name evidence="1" type="ORF">BOTBODRAFT_122561</name>
</gene>
<feature type="non-terminal residue" evidence="1">
    <location>
        <position position="1"/>
    </location>
</feature>
<organism evidence="1 2">
    <name type="scientific">Botryobasidium botryosum (strain FD-172 SS1)</name>
    <dbReference type="NCBI Taxonomy" id="930990"/>
    <lineage>
        <taxon>Eukaryota</taxon>
        <taxon>Fungi</taxon>
        <taxon>Dikarya</taxon>
        <taxon>Basidiomycota</taxon>
        <taxon>Agaricomycotina</taxon>
        <taxon>Agaricomycetes</taxon>
        <taxon>Cantharellales</taxon>
        <taxon>Botryobasidiaceae</taxon>
        <taxon>Botryobasidium</taxon>
    </lineage>
</organism>
<sequence>KKWNKHNSFLFTLAGLPRRLVHLESNIHFLSTSNIAPPLEMLDGIVDQLE</sequence>
<dbReference type="HOGENOM" id="CLU_185499_0_0_1"/>
<protein>
    <submittedName>
        <fullName evidence="1">Uncharacterized protein</fullName>
    </submittedName>
</protein>